<dbReference type="InterPro" id="IPR027417">
    <property type="entry name" value="P-loop_NTPase"/>
</dbReference>
<evidence type="ECO:0000313" key="3">
    <source>
        <dbReference type="Proteomes" id="UP000721236"/>
    </source>
</evidence>
<sequence length="186" mass="20598">MKHPDSLYVITGGPGSGKTTLIDGLEALGYARSLEAGRGIIQHQAAIDGPALPWRDPALFAELMLSWEMRSYHAAQAHAGPVLFDRGVPDVIGYLTLCGLPVPPHCHVAATRHRYNRVVFIAPPWPEIFRQDAERKQDPELAQRTYASMVQTYGELGYELVELPRAPVQERLRFVIERIGPPSGHA</sequence>
<dbReference type="EMBL" id="CAJZAH010000004">
    <property type="protein sequence ID" value="CAG9179309.1"/>
    <property type="molecule type" value="Genomic_DNA"/>
</dbReference>
<evidence type="ECO:0000259" key="1">
    <source>
        <dbReference type="Pfam" id="PF13521"/>
    </source>
</evidence>
<protein>
    <recommendedName>
        <fullName evidence="1">NadR/Ttd14 AAA domain-containing protein</fullName>
    </recommendedName>
</protein>
<proteinExistence type="predicted"/>
<organism evidence="2 3">
    <name type="scientific">Cupriavidus respiraculi</name>
    <dbReference type="NCBI Taxonomy" id="195930"/>
    <lineage>
        <taxon>Bacteria</taxon>
        <taxon>Pseudomonadati</taxon>
        <taxon>Pseudomonadota</taxon>
        <taxon>Betaproteobacteria</taxon>
        <taxon>Burkholderiales</taxon>
        <taxon>Burkholderiaceae</taxon>
        <taxon>Cupriavidus</taxon>
    </lineage>
</organism>
<evidence type="ECO:0000313" key="2">
    <source>
        <dbReference type="EMBL" id="CAG9179309.1"/>
    </source>
</evidence>
<dbReference type="SUPFAM" id="SSF52540">
    <property type="entry name" value="P-loop containing nucleoside triphosphate hydrolases"/>
    <property type="match status" value="1"/>
</dbReference>
<dbReference type="RefSeq" id="WP_224043346.1">
    <property type="nucleotide sequence ID" value="NZ_CAJZAH010000004.1"/>
</dbReference>
<accession>A0ABM8XGL7</accession>
<keyword evidence="3" id="KW-1185">Reference proteome</keyword>
<dbReference type="Gene3D" id="3.40.50.300">
    <property type="entry name" value="P-loop containing nucleotide triphosphate hydrolases"/>
    <property type="match status" value="1"/>
</dbReference>
<comment type="caution">
    <text evidence="2">The sequence shown here is derived from an EMBL/GenBank/DDBJ whole genome shotgun (WGS) entry which is preliminary data.</text>
</comment>
<reference evidence="2 3" key="1">
    <citation type="submission" date="2021-08" db="EMBL/GenBank/DDBJ databases">
        <authorList>
            <person name="Peeters C."/>
        </authorList>
    </citation>
    <scope>NUCLEOTIDE SEQUENCE [LARGE SCALE GENOMIC DNA]</scope>
    <source>
        <strain evidence="2 3">LMG 21510</strain>
    </source>
</reference>
<dbReference type="Proteomes" id="UP000721236">
    <property type="component" value="Unassembled WGS sequence"/>
</dbReference>
<dbReference type="InterPro" id="IPR038727">
    <property type="entry name" value="NadR/Ttd14_AAA_dom"/>
</dbReference>
<dbReference type="Pfam" id="PF13521">
    <property type="entry name" value="AAA_28"/>
    <property type="match status" value="1"/>
</dbReference>
<name>A0ABM8XGL7_9BURK</name>
<gene>
    <name evidence="2" type="ORF">LMG21510_03743</name>
</gene>
<feature type="domain" description="NadR/Ttd14 AAA" evidence="1">
    <location>
        <begin position="8"/>
        <end position="171"/>
    </location>
</feature>